<comment type="caution">
    <text evidence="3">The sequence shown here is derived from an EMBL/GenBank/DDBJ whole genome shotgun (WGS) entry which is preliminary data.</text>
</comment>
<evidence type="ECO:0000256" key="1">
    <source>
        <dbReference type="SAM" id="MobiDB-lite"/>
    </source>
</evidence>
<reference evidence="3 4" key="1">
    <citation type="submission" date="2019-06" db="EMBL/GenBank/DDBJ databases">
        <title>Whole genome shotgun sequence of Kocuria varians NBRC 15358.</title>
        <authorList>
            <person name="Hosoyama A."/>
            <person name="Uohara A."/>
            <person name="Ohji S."/>
            <person name="Ichikawa N."/>
        </authorList>
    </citation>
    <scope>NUCLEOTIDE SEQUENCE [LARGE SCALE GENOMIC DNA]</scope>
    <source>
        <strain evidence="3 4">NBRC 15358</strain>
    </source>
</reference>
<dbReference type="OrthoDB" id="10000114at2"/>
<evidence type="ECO:0000313" key="3">
    <source>
        <dbReference type="EMBL" id="GEC98894.1"/>
    </source>
</evidence>
<dbReference type="RefSeq" id="WP_068467301.1">
    <property type="nucleotide sequence ID" value="NZ_BJNW01000007.1"/>
</dbReference>
<keyword evidence="2" id="KW-0812">Transmembrane</keyword>
<gene>
    <name evidence="3" type="ORF">KVA01_10490</name>
</gene>
<sequence length="98" mass="10596">MDRTSKAQWKAIFLNLLSGVCGPLGIFLFVTHHPVLGAAAVLTSLGMARMAGTIRQDGAIDEAMEAKAEWDRNHPDEAQEPEEPTAQDPETPGPTTRL</sequence>
<feature type="compositionally biased region" description="Basic and acidic residues" evidence="1">
    <location>
        <begin position="64"/>
        <end position="77"/>
    </location>
</feature>
<protein>
    <submittedName>
        <fullName evidence="3">Uncharacterized protein</fullName>
    </submittedName>
</protein>
<feature type="region of interest" description="Disordered" evidence="1">
    <location>
        <begin position="60"/>
        <end position="98"/>
    </location>
</feature>
<dbReference type="Proteomes" id="UP000315730">
    <property type="component" value="Unassembled WGS sequence"/>
</dbReference>
<organism evidence="3 4">
    <name type="scientific">Kocuria varians</name>
    <name type="common">Micrococcus varians</name>
    <dbReference type="NCBI Taxonomy" id="1272"/>
    <lineage>
        <taxon>Bacteria</taxon>
        <taxon>Bacillati</taxon>
        <taxon>Actinomycetota</taxon>
        <taxon>Actinomycetes</taxon>
        <taxon>Micrococcales</taxon>
        <taxon>Micrococcaceae</taxon>
        <taxon>Kocuria</taxon>
    </lineage>
</organism>
<keyword evidence="2" id="KW-1133">Transmembrane helix</keyword>
<feature type="transmembrane region" description="Helical" evidence="2">
    <location>
        <begin position="12"/>
        <end position="30"/>
    </location>
</feature>
<keyword evidence="4" id="KW-1185">Reference proteome</keyword>
<keyword evidence="2" id="KW-0472">Membrane</keyword>
<proteinExistence type="predicted"/>
<dbReference type="AlphaFoldDB" id="A0A4Y4D5C9"/>
<evidence type="ECO:0000256" key="2">
    <source>
        <dbReference type="SAM" id="Phobius"/>
    </source>
</evidence>
<dbReference type="EMBL" id="BJNW01000007">
    <property type="protein sequence ID" value="GEC98894.1"/>
    <property type="molecule type" value="Genomic_DNA"/>
</dbReference>
<accession>A0A4Y4D5C9</accession>
<evidence type="ECO:0000313" key="4">
    <source>
        <dbReference type="Proteomes" id="UP000315730"/>
    </source>
</evidence>
<dbReference type="STRING" id="1272.GCA_900014985_00350"/>
<name>A0A4Y4D5C9_KOCVA</name>